<sequence length="380" mass="37091">MPLSPLVRARVGVAAIFLVNGMLLGSWAPQVPIVKTRLGLSDLELSAALLAMAIGAVVTMPFTSPLVARFGSAPVTRISAAAMALGLPLAALAPSYAFLLPACLLFGGGMGLSDVGMNTQAVEVETAWRRPIMSGLHAMFSVGGFLAAGAGGLALALTSPTVHALAAAAVALAIVALAGPMLLPGRPEGHGHGGLALPTGPVLVLSLLTFATFMAEGAMLDWTAVWLHEDRGASPALAAAGYSAFACGMAIGRFSGDAVRARTSAVPLVAVGAALAALALAAAVALAEPVAAIAALGVAGLGLSNVVPVLFTAAGKAPGQTAAGGVAAVATTGYLGILAGPPVIGWIAEHAGLSAAFAGLSAGCLAVALSARAAAPADRT</sequence>
<name>A0A4R6RFP1_9HYPH</name>
<keyword evidence="7" id="KW-1185">Reference proteome</keyword>
<accession>A0A4R6RFP1</accession>
<dbReference type="InterPro" id="IPR011701">
    <property type="entry name" value="MFS"/>
</dbReference>
<dbReference type="AlphaFoldDB" id="A0A4R6RFP1"/>
<comment type="caution">
    <text evidence="6">The sequence shown here is derived from an EMBL/GenBank/DDBJ whole genome shotgun (WGS) entry which is preliminary data.</text>
</comment>
<dbReference type="RefSeq" id="WP_126541026.1">
    <property type="nucleotide sequence ID" value="NZ_BSPM01000004.1"/>
</dbReference>
<keyword evidence="2 5" id="KW-0812">Transmembrane</keyword>
<dbReference type="InterPro" id="IPR036259">
    <property type="entry name" value="MFS_trans_sf"/>
</dbReference>
<dbReference type="PANTHER" id="PTHR23514">
    <property type="entry name" value="BYPASS OF STOP CODON PROTEIN 6"/>
    <property type="match status" value="1"/>
</dbReference>
<evidence type="ECO:0000256" key="1">
    <source>
        <dbReference type="ARBA" id="ARBA00004141"/>
    </source>
</evidence>
<feature type="transmembrane region" description="Helical" evidence="5">
    <location>
        <begin position="266"/>
        <end position="287"/>
    </location>
</feature>
<dbReference type="Pfam" id="PF07690">
    <property type="entry name" value="MFS_1"/>
    <property type="match status" value="1"/>
</dbReference>
<evidence type="ECO:0000256" key="5">
    <source>
        <dbReference type="SAM" id="Phobius"/>
    </source>
</evidence>
<feature type="transmembrane region" description="Helical" evidence="5">
    <location>
        <begin position="293"/>
        <end position="314"/>
    </location>
</feature>
<keyword evidence="4 5" id="KW-0472">Membrane</keyword>
<evidence type="ECO:0000256" key="3">
    <source>
        <dbReference type="ARBA" id="ARBA00022989"/>
    </source>
</evidence>
<organism evidence="6 7">
    <name type="scientific">Oharaeibacter diazotrophicus</name>
    <dbReference type="NCBI Taxonomy" id="1920512"/>
    <lineage>
        <taxon>Bacteria</taxon>
        <taxon>Pseudomonadati</taxon>
        <taxon>Pseudomonadota</taxon>
        <taxon>Alphaproteobacteria</taxon>
        <taxon>Hyphomicrobiales</taxon>
        <taxon>Pleomorphomonadaceae</taxon>
        <taxon>Oharaeibacter</taxon>
    </lineage>
</organism>
<reference evidence="6 7" key="1">
    <citation type="submission" date="2019-03" db="EMBL/GenBank/DDBJ databases">
        <title>Genomic Encyclopedia of Type Strains, Phase IV (KMG-IV): sequencing the most valuable type-strain genomes for metagenomic binning, comparative biology and taxonomic classification.</title>
        <authorList>
            <person name="Goeker M."/>
        </authorList>
    </citation>
    <scope>NUCLEOTIDE SEQUENCE [LARGE SCALE GENOMIC DNA]</scope>
    <source>
        <strain evidence="6 7">DSM 102969</strain>
    </source>
</reference>
<feature type="transmembrane region" description="Helical" evidence="5">
    <location>
        <begin position="7"/>
        <end position="27"/>
    </location>
</feature>
<feature type="transmembrane region" description="Helical" evidence="5">
    <location>
        <begin position="75"/>
        <end position="92"/>
    </location>
</feature>
<evidence type="ECO:0000256" key="4">
    <source>
        <dbReference type="ARBA" id="ARBA00023136"/>
    </source>
</evidence>
<dbReference type="GO" id="GO:0016020">
    <property type="term" value="C:membrane"/>
    <property type="evidence" value="ECO:0007669"/>
    <property type="project" value="UniProtKB-SubCell"/>
</dbReference>
<feature type="transmembrane region" description="Helical" evidence="5">
    <location>
        <begin position="354"/>
        <end position="375"/>
    </location>
</feature>
<protein>
    <submittedName>
        <fullName evidence="6">Fucose permease</fullName>
    </submittedName>
</protein>
<gene>
    <name evidence="6" type="ORF">EDD54_2007</name>
</gene>
<feature type="transmembrane region" description="Helical" evidence="5">
    <location>
        <begin position="47"/>
        <end position="68"/>
    </location>
</feature>
<dbReference type="SUPFAM" id="SSF103473">
    <property type="entry name" value="MFS general substrate transporter"/>
    <property type="match status" value="1"/>
</dbReference>
<dbReference type="Gene3D" id="1.20.1250.20">
    <property type="entry name" value="MFS general substrate transporter like domains"/>
    <property type="match status" value="2"/>
</dbReference>
<dbReference type="GO" id="GO:0022857">
    <property type="term" value="F:transmembrane transporter activity"/>
    <property type="evidence" value="ECO:0007669"/>
    <property type="project" value="InterPro"/>
</dbReference>
<evidence type="ECO:0000313" key="6">
    <source>
        <dbReference type="EMBL" id="TDP85159.1"/>
    </source>
</evidence>
<keyword evidence="3 5" id="KW-1133">Transmembrane helix</keyword>
<dbReference type="OrthoDB" id="9810941at2"/>
<dbReference type="CDD" id="cd17393">
    <property type="entry name" value="MFS_MosC_like"/>
    <property type="match status" value="1"/>
</dbReference>
<dbReference type="InterPro" id="IPR051788">
    <property type="entry name" value="MFS_Transporter"/>
</dbReference>
<feature type="transmembrane region" description="Helical" evidence="5">
    <location>
        <begin position="164"/>
        <end position="183"/>
    </location>
</feature>
<dbReference type="PANTHER" id="PTHR23514:SF13">
    <property type="entry name" value="INNER MEMBRANE PROTEIN YBJJ"/>
    <property type="match status" value="1"/>
</dbReference>
<feature type="transmembrane region" description="Helical" evidence="5">
    <location>
        <begin position="326"/>
        <end position="348"/>
    </location>
</feature>
<evidence type="ECO:0000313" key="7">
    <source>
        <dbReference type="Proteomes" id="UP000294547"/>
    </source>
</evidence>
<dbReference type="Proteomes" id="UP000294547">
    <property type="component" value="Unassembled WGS sequence"/>
</dbReference>
<proteinExistence type="predicted"/>
<feature type="transmembrane region" description="Helical" evidence="5">
    <location>
        <begin position="195"/>
        <end position="215"/>
    </location>
</feature>
<evidence type="ECO:0000256" key="2">
    <source>
        <dbReference type="ARBA" id="ARBA00022692"/>
    </source>
</evidence>
<comment type="subcellular location">
    <subcellularLocation>
        <location evidence="1">Membrane</location>
        <topology evidence="1">Multi-pass membrane protein</topology>
    </subcellularLocation>
</comment>
<feature type="transmembrane region" description="Helical" evidence="5">
    <location>
        <begin position="138"/>
        <end position="158"/>
    </location>
</feature>
<dbReference type="EMBL" id="SNXY01000007">
    <property type="protein sequence ID" value="TDP85159.1"/>
    <property type="molecule type" value="Genomic_DNA"/>
</dbReference>